<feature type="region of interest" description="Disordered" evidence="1">
    <location>
        <begin position="1"/>
        <end position="64"/>
    </location>
</feature>
<evidence type="ECO:0000313" key="3">
    <source>
        <dbReference type="EMBL" id="QTC90265.1"/>
    </source>
</evidence>
<feature type="transmembrane region" description="Helical" evidence="2">
    <location>
        <begin position="71"/>
        <end position="92"/>
    </location>
</feature>
<feature type="compositionally biased region" description="Basic and acidic residues" evidence="1">
    <location>
        <begin position="1"/>
        <end position="12"/>
    </location>
</feature>
<dbReference type="AlphaFoldDB" id="A0A975GX84"/>
<evidence type="ECO:0000256" key="1">
    <source>
        <dbReference type="SAM" id="MobiDB-lite"/>
    </source>
</evidence>
<name>A0A975GX84_9CAUL</name>
<keyword evidence="4" id="KW-1185">Reference proteome</keyword>
<evidence type="ECO:0000256" key="2">
    <source>
        <dbReference type="SAM" id="Phobius"/>
    </source>
</evidence>
<dbReference type="RefSeq" id="WP_207868687.1">
    <property type="nucleotide sequence ID" value="NZ_CP062222.1"/>
</dbReference>
<gene>
    <name evidence="3" type="ORF">IFJ75_13380</name>
</gene>
<keyword evidence="2" id="KW-0472">Membrane</keyword>
<dbReference type="KEGG" id="bgoe:IFJ75_13380"/>
<sequence length="93" mass="10024">MTRLLQDKDEHWRKRPNGATPVFDPGLSPLGTDSEAGGARAPVASTNRSGPVQPLPATPRLPKHDPRLPIWFWWSTAGAIGIALVVFAVVSFA</sequence>
<organism evidence="3 4">
    <name type="scientific">Brevundimonas goettingensis</name>
    <dbReference type="NCBI Taxonomy" id="2774190"/>
    <lineage>
        <taxon>Bacteria</taxon>
        <taxon>Pseudomonadati</taxon>
        <taxon>Pseudomonadota</taxon>
        <taxon>Alphaproteobacteria</taxon>
        <taxon>Caulobacterales</taxon>
        <taxon>Caulobacteraceae</taxon>
        <taxon>Brevundimonas</taxon>
    </lineage>
</organism>
<protein>
    <submittedName>
        <fullName evidence="3">Uncharacterized protein</fullName>
    </submittedName>
</protein>
<accession>A0A975GX84</accession>
<keyword evidence="2" id="KW-0812">Transmembrane</keyword>
<reference evidence="3" key="1">
    <citation type="submission" date="2020-09" db="EMBL/GenBank/DDBJ databases">
        <title>Brevundimonas sp. LVF2 isolated from a puddle in Goettingen, Germany.</title>
        <authorList>
            <person name="Friedrich I."/>
            <person name="Klassen A."/>
            <person name="Hannes N."/>
            <person name="Schneider D."/>
            <person name="Hertel R."/>
            <person name="Daniel R."/>
        </authorList>
    </citation>
    <scope>NUCLEOTIDE SEQUENCE</scope>
    <source>
        <strain evidence="3">LVF2</strain>
    </source>
</reference>
<evidence type="ECO:0000313" key="4">
    <source>
        <dbReference type="Proteomes" id="UP000663918"/>
    </source>
</evidence>
<keyword evidence="2" id="KW-1133">Transmembrane helix</keyword>
<dbReference type="EMBL" id="CP062222">
    <property type="protein sequence ID" value="QTC90265.1"/>
    <property type="molecule type" value="Genomic_DNA"/>
</dbReference>
<dbReference type="Proteomes" id="UP000663918">
    <property type="component" value="Chromosome"/>
</dbReference>
<proteinExistence type="predicted"/>